<evidence type="ECO:0000259" key="5">
    <source>
        <dbReference type="Pfam" id="PF04471"/>
    </source>
</evidence>
<dbReference type="RefSeq" id="WP_095045642.1">
    <property type="nucleotide sequence ID" value="NZ_LN890656.1"/>
</dbReference>
<dbReference type="PANTHER" id="PTHR13370:SF3">
    <property type="entry name" value="TRNA (GUANINE(10)-N2)-METHYLTRANSFERASE HOMOLOG"/>
    <property type="match status" value="1"/>
</dbReference>
<dbReference type="AlphaFoldDB" id="A0A160T892"/>
<evidence type="ECO:0000313" key="7">
    <source>
        <dbReference type="Proteomes" id="UP000215027"/>
    </source>
</evidence>
<keyword evidence="3" id="KW-0808">Transferase</keyword>
<dbReference type="GO" id="GO:0008170">
    <property type="term" value="F:N-methyltransferase activity"/>
    <property type="evidence" value="ECO:0007669"/>
    <property type="project" value="InterPro"/>
</dbReference>
<evidence type="ECO:0000256" key="2">
    <source>
        <dbReference type="ARBA" id="ARBA00022603"/>
    </source>
</evidence>
<dbReference type="InterPro" id="IPR011856">
    <property type="entry name" value="tRNA_endonuc-like_dom_sf"/>
</dbReference>
<gene>
    <name evidence="6" type="ORF">CFX0092_B0830</name>
</gene>
<dbReference type="EMBL" id="LN890656">
    <property type="protein sequence ID" value="CUS06364.1"/>
    <property type="molecule type" value="Genomic_DNA"/>
</dbReference>
<dbReference type="InterPro" id="IPR001091">
    <property type="entry name" value="RM_Methyltransferase"/>
</dbReference>
<dbReference type="SUPFAM" id="SSF53335">
    <property type="entry name" value="S-adenosyl-L-methionine-dependent methyltransferases"/>
    <property type="match status" value="1"/>
</dbReference>
<dbReference type="InterPro" id="IPR002941">
    <property type="entry name" value="DNA_methylase_N4/N6"/>
</dbReference>
<protein>
    <submittedName>
        <fullName evidence="6">DNA methylase N-4/N-6 domain protein</fullName>
    </submittedName>
</protein>
<feature type="domain" description="Restriction endonuclease type IV Mrr" evidence="5">
    <location>
        <begin position="414"/>
        <end position="509"/>
    </location>
</feature>
<dbReference type="OrthoDB" id="9800801at2"/>
<dbReference type="Gene3D" id="3.40.50.150">
    <property type="entry name" value="Vaccinia Virus protein VP39"/>
    <property type="match status" value="1"/>
</dbReference>
<dbReference type="Pfam" id="PF01555">
    <property type="entry name" value="N6_N4_Mtase"/>
    <property type="match status" value="1"/>
</dbReference>
<keyword evidence="7" id="KW-1185">Reference proteome</keyword>
<dbReference type="InterPro" id="IPR007560">
    <property type="entry name" value="Restrct_endonuc_IV_Mrr"/>
</dbReference>
<comment type="similarity">
    <text evidence="1">Belongs to the N(4)/N(6)-methyltransferase family.</text>
</comment>
<dbReference type="Pfam" id="PF04471">
    <property type="entry name" value="Mrr_cat"/>
    <property type="match status" value="1"/>
</dbReference>
<dbReference type="PROSITE" id="PS00092">
    <property type="entry name" value="N6_MTASE"/>
    <property type="match status" value="1"/>
</dbReference>
<dbReference type="PRINTS" id="PR00508">
    <property type="entry name" value="S21N4MTFRASE"/>
</dbReference>
<dbReference type="InterPro" id="IPR002052">
    <property type="entry name" value="DNA_methylase_N6_adenine_CS"/>
</dbReference>
<feature type="domain" description="DNA methylase N-4/N-6" evidence="4">
    <location>
        <begin position="28"/>
        <end position="373"/>
    </location>
</feature>
<dbReference type="GO" id="GO:0005737">
    <property type="term" value="C:cytoplasm"/>
    <property type="evidence" value="ECO:0007669"/>
    <property type="project" value="TreeGrafter"/>
</dbReference>
<proteinExistence type="inferred from homology"/>
<evidence type="ECO:0000256" key="1">
    <source>
        <dbReference type="ARBA" id="ARBA00006594"/>
    </source>
</evidence>
<dbReference type="Proteomes" id="UP000215027">
    <property type="component" value="Chromosome II"/>
</dbReference>
<dbReference type="GO" id="GO:0003677">
    <property type="term" value="F:DNA binding"/>
    <property type="evidence" value="ECO:0007669"/>
    <property type="project" value="InterPro"/>
</dbReference>
<evidence type="ECO:0000256" key="3">
    <source>
        <dbReference type="ARBA" id="ARBA00022679"/>
    </source>
</evidence>
<evidence type="ECO:0000259" key="4">
    <source>
        <dbReference type="Pfam" id="PF01555"/>
    </source>
</evidence>
<accession>A0A160T892</accession>
<dbReference type="GO" id="GO:0032259">
    <property type="term" value="P:methylation"/>
    <property type="evidence" value="ECO:0007669"/>
    <property type="project" value="UniProtKB-KW"/>
</dbReference>
<evidence type="ECO:0000313" key="6">
    <source>
        <dbReference type="EMBL" id="CUS06364.1"/>
    </source>
</evidence>
<dbReference type="REBASE" id="154724">
    <property type="entry name" value="M.AspCfxKORF830P"/>
</dbReference>
<name>A0A160T892_9CHLR</name>
<dbReference type="GO" id="GO:0009307">
    <property type="term" value="P:DNA restriction-modification system"/>
    <property type="evidence" value="ECO:0007669"/>
    <property type="project" value="InterPro"/>
</dbReference>
<dbReference type="GO" id="GO:0004519">
    <property type="term" value="F:endonuclease activity"/>
    <property type="evidence" value="ECO:0007669"/>
    <property type="project" value="InterPro"/>
</dbReference>
<keyword evidence="2 6" id="KW-0489">Methyltransferase</keyword>
<dbReference type="InterPro" id="IPR029063">
    <property type="entry name" value="SAM-dependent_MTases_sf"/>
</dbReference>
<organism evidence="6 7">
    <name type="scientific">Candidatus Promineifilum breve</name>
    <dbReference type="NCBI Taxonomy" id="1806508"/>
    <lineage>
        <taxon>Bacteria</taxon>
        <taxon>Bacillati</taxon>
        <taxon>Chloroflexota</taxon>
        <taxon>Ardenticatenia</taxon>
        <taxon>Candidatus Promineifilales</taxon>
        <taxon>Candidatus Promineifilaceae</taxon>
        <taxon>Candidatus Promineifilum</taxon>
    </lineage>
</organism>
<dbReference type="Gene3D" id="3.40.1350.10">
    <property type="match status" value="1"/>
</dbReference>
<sequence length="568" mass="63638">MPAPITENTLFYGDNLPILREYVADASVDLVYLDPPFNSNRTYNVLFKPESGAEAEAQIAAFEDTWHWNRAAERTYREIIQNAPPHVSQLIDALHGFIGPSQMMAYLVMMAARLVELHRVLKPTGSLYLHCDPTASHYLKIVLDTIFGVQNFRNEITWKRSDAHNDAKKQYGMISDRILVYSRTKDALFTRQFGGFQERTLRDWYQYLEFPDGTIRRMNKEERESQKIPIGARRFNTSDLRSPNPRPNLMYEYKGYKPHRNGWAVSIEKMKELDQKGLLIFPSSQDGRIMRKRYLDEQSGAVVGDVWTDISQIRGADAELLGYPTQKPLALLERIISASSNPGDVVLDPFCGCGTTIAAAQKLGRRWIGIDITHLSIALQKYRLTQMFPDAAFRVIGEPTTESGARQLAHDDRYQFQWWALSLVRARPYGGEAGGKTGKKGADRGIDGLITFIDDHTNKAKRVIVQVKSGKVGSPAVRDLAGTLQREGAAIGVFLSLEPPTREMITEAAGAGDYDSPGWGTSHPRLQLLTVGDLLAGRARVDMPPSEMTFKAAGRVKEEGAGQRGLFD</sequence>
<dbReference type="KEGG" id="pbf:CFX0092_B0830"/>
<dbReference type="PANTHER" id="PTHR13370">
    <property type="entry name" value="RNA METHYLASE-RELATED"/>
    <property type="match status" value="1"/>
</dbReference>
<reference evidence="6" key="1">
    <citation type="submission" date="2016-01" db="EMBL/GenBank/DDBJ databases">
        <authorList>
            <person name="Mcilroy J.S."/>
            <person name="Karst M S."/>
            <person name="Albertsen M."/>
        </authorList>
    </citation>
    <scope>NUCLEOTIDE SEQUENCE</scope>
    <source>
        <strain evidence="6">Cfx-K</strain>
    </source>
</reference>